<evidence type="ECO:0000313" key="1">
    <source>
        <dbReference type="EMBL" id="MBN0986935.1"/>
    </source>
</evidence>
<dbReference type="Gene3D" id="3.40.1730.10">
    <property type="entry name" value="pa0076 domain"/>
    <property type="match status" value="1"/>
</dbReference>
<proteinExistence type="predicted"/>
<accession>A0ABS2W5E8</accession>
<keyword evidence="2" id="KW-1185">Reference proteome</keyword>
<dbReference type="PIRSF" id="PIRSF029287">
    <property type="entry name" value="UCP029287"/>
    <property type="match status" value="1"/>
</dbReference>
<name>A0ABS2W5E8_9GAMM</name>
<gene>
    <name evidence="1" type="primary">tagF</name>
    <name evidence="1" type="ORF">JW498_06145</name>
</gene>
<dbReference type="Proteomes" id="UP000760472">
    <property type="component" value="Unassembled WGS sequence"/>
</dbReference>
<sequence>MATVQSGFYGKVPCKGDFVSRGLSRECIGNLDRWLQQGMTSSKACLGDRWTGHYMIAPVWQFYVSPGVLDPHGWLGVFIPSIDSVGRKFPSLVAVPVLSPLVCLKQLEDQEELLLQIEALLFDSLGDHFDFPLFCHQVINLKLLPSYPSVDLYRAVKPVAVMQNLQQHRDDLRHLDLKSEYSRPAVWWSEGSETIPPQLWLSDGLPDASQFRFFLTGK</sequence>
<comment type="caution">
    <text evidence="1">The sequence shown here is derived from an EMBL/GenBank/DDBJ whole genome shotgun (WGS) entry which is preliminary data.</text>
</comment>
<reference evidence="1 2" key="1">
    <citation type="submission" date="2021-02" db="EMBL/GenBank/DDBJ databases">
        <title>A novel species of genus Amphritea isolated from a fishpond in China.</title>
        <authorList>
            <person name="Lu H."/>
        </authorList>
    </citation>
    <scope>NUCLEOTIDE SEQUENCE [LARGE SCALE GENOMIC DNA]</scope>
    <source>
        <strain evidence="1 2">RP18W</strain>
    </source>
</reference>
<protein>
    <submittedName>
        <fullName evidence="1">Type VI secretion system-associated protein TagF</fullName>
    </submittedName>
</protein>
<organism evidence="1 2">
    <name type="scientific">Amphritea pacifica</name>
    <dbReference type="NCBI Taxonomy" id="2811233"/>
    <lineage>
        <taxon>Bacteria</taxon>
        <taxon>Pseudomonadati</taxon>
        <taxon>Pseudomonadota</taxon>
        <taxon>Gammaproteobacteria</taxon>
        <taxon>Oceanospirillales</taxon>
        <taxon>Oceanospirillaceae</taxon>
        <taxon>Amphritea</taxon>
    </lineage>
</organism>
<dbReference type="InterPro" id="IPR038225">
    <property type="entry name" value="TagF_sf"/>
</dbReference>
<dbReference type="InterPro" id="IPR017748">
    <property type="entry name" value="TagF"/>
</dbReference>
<evidence type="ECO:0000313" key="2">
    <source>
        <dbReference type="Proteomes" id="UP000760472"/>
    </source>
</evidence>
<dbReference type="RefSeq" id="WP_205213169.1">
    <property type="nucleotide sequence ID" value="NZ_JAFFZP010000006.1"/>
</dbReference>
<dbReference type="EMBL" id="JAFFZP010000006">
    <property type="protein sequence ID" value="MBN0986935.1"/>
    <property type="molecule type" value="Genomic_DNA"/>
</dbReference>
<dbReference type="Pfam" id="PF09867">
    <property type="entry name" value="TagF_N"/>
    <property type="match status" value="1"/>
</dbReference>
<dbReference type="NCBIfam" id="TIGR03373">
    <property type="entry name" value="VI_minor_4"/>
    <property type="match status" value="1"/>
</dbReference>